<proteinExistence type="predicted"/>
<accession>A0A9X2UB94</accession>
<dbReference type="AlphaFoldDB" id="A0A9X2UB94"/>
<reference evidence="1" key="1">
    <citation type="submission" date="2022-08" db="EMBL/GenBank/DDBJ databases">
        <title>Genomic Encyclopedia of Type Strains, Phase V (KMG-V): Genome sequencing to study the core and pangenomes of soil and plant-associated prokaryotes.</title>
        <authorList>
            <person name="Whitman W."/>
        </authorList>
    </citation>
    <scope>NUCLEOTIDE SEQUENCE</scope>
    <source>
        <strain evidence="1">SP2017</strain>
    </source>
</reference>
<dbReference type="Proteomes" id="UP001155010">
    <property type="component" value="Unassembled WGS sequence"/>
</dbReference>
<evidence type="ECO:0000313" key="2">
    <source>
        <dbReference type="Proteomes" id="UP001155010"/>
    </source>
</evidence>
<protein>
    <submittedName>
        <fullName evidence="1">Uncharacterized protein</fullName>
    </submittedName>
</protein>
<name>A0A9X2UB94_9BACT</name>
<dbReference type="EMBL" id="JANUBB010000018">
    <property type="protein sequence ID" value="MCS3953183.1"/>
    <property type="molecule type" value="Genomic_DNA"/>
</dbReference>
<gene>
    <name evidence="1" type="ORF">GGP83_003158</name>
</gene>
<sequence>MQKSAGGPSVFLSCLQQIHRMKLSVADQNSVGRRRHQVSQLLKERFLFLCTCGSVLSVYVPPDRESPAAIRQRGHQ</sequence>
<evidence type="ECO:0000313" key="1">
    <source>
        <dbReference type="EMBL" id="MCS3953183.1"/>
    </source>
</evidence>
<comment type="caution">
    <text evidence="1">The sequence shown here is derived from an EMBL/GenBank/DDBJ whole genome shotgun (WGS) entry which is preliminary data.</text>
</comment>
<organism evidence="1 2">
    <name type="scientific">Salinibacter ruber</name>
    <dbReference type="NCBI Taxonomy" id="146919"/>
    <lineage>
        <taxon>Bacteria</taxon>
        <taxon>Pseudomonadati</taxon>
        <taxon>Rhodothermota</taxon>
        <taxon>Rhodothermia</taxon>
        <taxon>Rhodothermales</taxon>
        <taxon>Salinibacteraceae</taxon>
        <taxon>Salinibacter</taxon>
    </lineage>
</organism>